<dbReference type="Pfam" id="PF02581">
    <property type="entry name" value="TMP-TENI"/>
    <property type="match status" value="1"/>
</dbReference>
<feature type="binding site" evidence="9">
    <location>
        <position position="88"/>
    </location>
    <ligand>
        <name>Mg(2+)</name>
        <dbReference type="ChEBI" id="CHEBI:18420"/>
    </ligand>
</feature>
<evidence type="ECO:0000256" key="4">
    <source>
        <dbReference type="ARBA" id="ARBA00022842"/>
    </source>
</evidence>
<accession>A0ABY8E9J3</accession>
<keyword evidence="4 9" id="KW-0460">Magnesium</keyword>
<feature type="binding site" evidence="9">
    <location>
        <position position="163"/>
    </location>
    <ligand>
        <name>2-[(2R,5Z)-2-carboxy-4-methylthiazol-5(2H)-ylidene]ethyl phosphate</name>
        <dbReference type="ChEBI" id="CHEBI:62899"/>
    </ligand>
</feature>
<dbReference type="RefSeq" id="WP_277731517.1">
    <property type="nucleotide sequence ID" value="NZ_CP120733.1"/>
</dbReference>
<dbReference type="GO" id="GO:0004789">
    <property type="term" value="F:thiamine-phosphate diphosphorylase activity"/>
    <property type="evidence" value="ECO:0007669"/>
    <property type="project" value="UniProtKB-EC"/>
</dbReference>
<feature type="binding site" evidence="9">
    <location>
        <begin position="183"/>
        <end position="184"/>
    </location>
    <ligand>
        <name>2-[(2R,5Z)-2-carboxy-4-methylthiazol-5(2H)-ylidene]ethyl phosphate</name>
        <dbReference type="ChEBI" id="CHEBI:62899"/>
    </ligand>
</feature>
<dbReference type="SUPFAM" id="SSF51391">
    <property type="entry name" value="Thiamin phosphate synthase"/>
    <property type="match status" value="1"/>
</dbReference>
<comment type="catalytic activity">
    <reaction evidence="7 9 10">
        <text>2-(2-carboxy-4-methylthiazol-5-yl)ethyl phosphate + 4-amino-2-methyl-5-(diphosphooxymethyl)pyrimidine + 2 H(+) = thiamine phosphate + CO2 + diphosphate</text>
        <dbReference type="Rhea" id="RHEA:47848"/>
        <dbReference type="ChEBI" id="CHEBI:15378"/>
        <dbReference type="ChEBI" id="CHEBI:16526"/>
        <dbReference type="ChEBI" id="CHEBI:33019"/>
        <dbReference type="ChEBI" id="CHEBI:37575"/>
        <dbReference type="ChEBI" id="CHEBI:57841"/>
        <dbReference type="ChEBI" id="CHEBI:62890"/>
        <dbReference type="EC" id="2.5.1.3"/>
    </reaction>
</comment>
<evidence type="ECO:0000256" key="10">
    <source>
        <dbReference type="RuleBase" id="RU003826"/>
    </source>
</evidence>
<evidence type="ECO:0000256" key="3">
    <source>
        <dbReference type="ARBA" id="ARBA00022723"/>
    </source>
</evidence>
<comment type="catalytic activity">
    <reaction evidence="8 9 10">
        <text>2-[(2R,5Z)-2-carboxy-4-methylthiazol-5(2H)-ylidene]ethyl phosphate + 4-amino-2-methyl-5-(diphosphooxymethyl)pyrimidine + 2 H(+) = thiamine phosphate + CO2 + diphosphate</text>
        <dbReference type="Rhea" id="RHEA:47844"/>
        <dbReference type="ChEBI" id="CHEBI:15378"/>
        <dbReference type="ChEBI" id="CHEBI:16526"/>
        <dbReference type="ChEBI" id="CHEBI:33019"/>
        <dbReference type="ChEBI" id="CHEBI:37575"/>
        <dbReference type="ChEBI" id="CHEBI:57841"/>
        <dbReference type="ChEBI" id="CHEBI:62899"/>
        <dbReference type="EC" id="2.5.1.3"/>
    </reaction>
</comment>
<evidence type="ECO:0000256" key="7">
    <source>
        <dbReference type="ARBA" id="ARBA00047851"/>
    </source>
</evidence>
<proteinExistence type="inferred from homology"/>
<evidence type="ECO:0000256" key="6">
    <source>
        <dbReference type="ARBA" id="ARBA00047334"/>
    </source>
</evidence>
<evidence type="ECO:0000256" key="9">
    <source>
        <dbReference type="HAMAP-Rule" id="MF_00097"/>
    </source>
</evidence>
<feature type="binding site" evidence="9">
    <location>
        <begin position="133"/>
        <end position="135"/>
    </location>
    <ligand>
        <name>2-[(2R,5Z)-2-carboxy-4-methylthiazol-5(2H)-ylidene]ethyl phosphate</name>
        <dbReference type="ChEBI" id="CHEBI:62899"/>
    </ligand>
</feature>
<keyword evidence="3 9" id="KW-0479">Metal-binding</keyword>
<evidence type="ECO:0000256" key="2">
    <source>
        <dbReference type="ARBA" id="ARBA00022679"/>
    </source>
</evidence>
<dbReference type="PANTHER" id="PTHR20857">
    <property type="entry name" value="THIAMINE-PHOSPHATE PYROPHOSPHORYLASE"/>
    <property type="match status" value="1"/>
</dbReference>
<evidence type="ECO:0000256" key="11">
    <source>
        <dbReference type="RuleBase" id="RU004253"/>
    </source>
</evidence>
<evidence type="ECO:0000313" key="13">
    <source>
        <dbReference type="EMBL" id="WFD09587.1"/>
    </source>
</evidence>
<reference evidence="13 14" key="1">
    <citation type="submission" date="2023-03" db="EMBL/GenBank/DDBJ databases">
        <title>Complete genome sequence of Tepidibacter sp. SWIR-1, isolated from a deep-sea hydrothermal vent.</title>
        <authorList>
            <person name="Li X."/>
        </authorList>
    </citation>
    <scope>NUCLEOTIDE SEQUENCE [LARGE SCALE GENOMIC DNA]</scope>
    <source>
        <strain evidence="13 14">SWIR-1</strain>
    </source>
</reference>
<comment type="catalytic activity">
    <reaction evidence="6 9 10">
        <text>4-methyl-5-(2-phosphooxyethyl)-thiazole + 4-amino-2-methyl-5-(diphosphooxymethyl)pyrimidine + H(+) = thiamine phosphate + diphosphate</text>
        <dbReference type="Rhea" id="RHEA:22328"/>
        <dbReference type="ChEBI" id="CHEBI:15378"/>
        <dbReference type="ChEBI" id="CHEBI:33019"/>
        <dbReference type="ChEBI" id="CHEBI:37575"/>
        <dbReference type="ChEBI" id="CHEBI:57841"/>
        <dbReference type="ChEBI" id="CHEBI:58296"/>
        <dbReference type="EC" id="2.5.1.3"/>
    </reaction>
</comment>
<comment type="similarity">
    <text evidence="9 10">Belongs to the thiamine-phosphate synthase family.</text>
</comment>
<keyword evidence="5 9" id="KW-0784">Thiamine biosynthesis</keyword>
<dbReference type="EC" id="2.5.1.3" evidence="9"/>
<protein>
    <recommendedName>
        <fullName evidence="9">Thiamine-phosphate synthase</fullName>
        <shortName evidence="9">TP synthase</shortName>
        <shortName evidence="9">TPS</shortName>
        <ecNumber evidence="9">2.5.1.3</ecNumber>
    </recommendedName>
    <alternativeName>
        <fullName evidence="9">Thiamine-phosphate pyrophosphorylase</fullName>
        <shortName evidence="9">TMP pyrophosphorylase</shortName>
        <shortName evidence="9">TMP-PPase</shortName>
    </alternativeName>
</protein>
<dbReference type="Gene3D" id="3.20.20.70">
    <property type="entry name" value="Aldolase class I"/>
    <property type="match status" value="1"/>
</dbReference>
<comment type="function">
    <text evidence="9">Condenses 4-methyl-5-(beta-hydroxyethyl)thiazole monophosphate (THZ-P) and 2-methyl-4-amino-5-hydroxymethyl pyrimidine pyrophosphate (HMP-PP) to form thiamine monophosphate (TMP).</text>
</comment>
<comment type="pathway">
    <text evidence="1 9 11">Cofactor biosynthesis; thiamine diphosphate biosynthesis; thiamine phosphate from 4-amino-2-methyl-5-diphosphomethylpyrimidine and 4-methyl-5-(2-phosphoethyl)-thiazole: step 1/1.</text>
</comment>
<gene>
    <name evidence="9 13" type="primary">thiE</name>
    <name evidence="13" type="ORF">P4S50_14505</name>
</gene>
<dbReference type="HAMAP" id="MF_00097">
    <property type="entry name" value="TMP_synthase"/>
    <property type="match status" value="1"/>
</dbReference>
<dbReference type="InterPro" id="IPR034291">
    <property type="entry name" value="TMP_synthase"/>
</dbReference>
<dbReference type="InterPro" id="IPR013785">
    <property type="entry name" value="Aldolase_TIM"/>
</dbReference>
<comment type="cofactor">
    <cofactor evidence="9">
        <name>Mg(2+)</name>
        <dbReference type="ChEBI" id="CHEBI:18420"/>
    </cofactor>
    <text evidence="9">Binds 1 Mg(2+) ion per subunit.</text>
</comment>
<keyword evidence="14" id="KW-1185">Reference proteome</keyword>
<name>A0ABY8E9J3_9FIRM</name>
<feature type="binding site" evidence="9">
    <location>
        <position position="107"/>
    </location>
    <ligand>
        <name>4-amino-2-methyl-5-(diphosphooxymethyl)pyrimidine</name>
        <dbReference type="ChEBI" id="CHEBI:57841"/>
    </ligand>
</feature>
<feature type="binding site" evidence="9">
    <location>
        <position position="69"/>
    </location>
    <ligand>
        <name>Mg(2+)</name>
        <dbReference type="ChEBI" id="CHEBI:18420"/>
    </ligand>
</feature>
<organism evidence="13 14">
    <name type="scientific">Tepidibacter hydrothermalis</name>
    <dbReference type="NCBI Taxonomy" id="3036126"/>
    <lineage>
        <taxon>Bacteria</taxon>
        <taxon>Bacillati</taxon>
        <taxon>Bacillota</taxon>
        <taxon>Clostridia</taxon>
        <taxon>Peptostreptococcales</taxon>
        <taxon>Peptostreptococcaceae</taxon>
        <taxon>Tepidibacter</taxon>
    </lineage>
</organism>
<evidence type="ECO:0000256" key="1">
    <source>
        <dbReference type="ARBA" id="ARBA00005165"/>
    </source>
</evidence>
<feature type="domain" description="Thiamine phosphate synthase/TenI" evidence="12">
    <location>
        <begin position="6"/>
        <end position="186"/>
    </location>
</feature>
<dbReference type="CDD" id="cd00564">
    <property type="entry name" value="TMP_TenI"/>
    <property type="match status" value="1"/>
</dbReference>
<dbReference type="NCBIfam" id="TIGR00693">
    <property type="entry name" value="thiE"/>
    <property type="match status" value="1"/>
</dbReference>
<dbReference type="InterPro" id="IPR036206">
    <property type="entry name" value="ThiamineP_synth_sf"/>
</dbReference>
<dbReference type="EMBL" id="CP120733">
    <property type="protein sequence ID" value="WFD09587.1"/>
    <property type="molecule type" value="Genomic_DNA"/>
</dbReference>
<dbReference type="InterPro" id="IPR022998">
    <property type="entry name" value="ThiamineP_synth_TenI"/>
</dbReference>
<feature type="binding site" evidence="9">
    <location>
        <position position="68"/>
    </location>
    <ligand>
        <name>4-amino-2-methyl-5-(diphosphooxymethyl)pyrimidine</name>
        <dbReference type="ChEBI" id="CHEBI:57841"/>
    </ligand>
</feature>
<feature type="binding site" evidence="9">
    <location>
        <position position="136"/>
    </location>
    <ligand>
        <name>4-amino-2-methyl-5-(diphosphooxymethyl)pyrimidine</name>
        <dbReference type="ChEBI" id="CHEBI:57841"/>
    </ligand>
</feature>
<dbReference type="Proteomes" id="UP001222800">
    <property type="component" value="Chromosome"/>
</dbReference>
<feature type="binding site" evidence="9">
    <location>
        <begin position="36"/>
        <end position="40"/>
    </location>
    <ligand>
        <name>4-amino-2-methyl-5-(diphosphooxymethyl)pyrimidine</name>
        <dbReference type="ChEBI" id="CHEBI:57841"/>
    </ligand>
</feature>
<evidence type="ECO:0000256" key="8">
    <source>
        <dbReference type="ARBA" id="ARBA00047883"/>
    </source>
</evidence>
<keyword evidence="2 9" id="KW-0808">Transferase</keyword>
<evidence type="ECO:0000259" key="12">
    <source>
        <dbReference type="Pfam" id="PF02581"/>
    </source>
</evidence>
<sequence length="204" mass="22376">MKEYGLYIVTDSKILEGRDFYKCIEDALKGGVKTVQLREKYATGAEFLEKAIKLRELTKKYNAMFIVNDRVDIAIISNADGVHVGQSDIPVSYVKSIVGKDMIVGLSVSNVEEAKIAKEHGADYIGVGAMFNTSTKLDAKSVSIETLKNIRSQVDIPIVAIGGLQLDNIDPIKKCDIQGYAVISAILGKDDINSECTKWISKIK</sequence>
<evidence type="ECO:0000256" key="5">
    <source>
        <dbReference type="ARBA" id="ARBA00022977"/>
    </source>
</evidence>
<evidence type="ECO:0000313" key="14">
    <source>
        <dbReference type="Proteomes" id="UP001222800"/>
    </source>
</evidence>
<dbReference type="PANTHER" id="PTHR20857:SF23">
    <property type="entry name" value="THIAMINE BIOSYNTHETIC BIFUNCTIONAL ENZYME"/>
    <property type="match status" value="1"/>
</dbReference>